<reference evidence="1" key="1">
    <citation type="submission" date="2021-01" db="EMBL/GenBank/DDBJ databases">
        <authorList>
            <person name="Corre E."/>
            <person name="Pelletier E."/>
            <person name="Niang G."/>
            <person name="Scheremetjew M."/>
            <person name="Finn R."/>
            <person name="Kale V."/>
            <person name="Holt S."/>
            <person name="Cochrane G."/>
            <person name="Meng A."/>
            <person name="Brown T."/>
            <person name="Cohen L."/>
        </authorList>
    </citation>
    <scope>NUCLEOTIDE SEQUENCE</scope>
    <source>
        <strain evidence="1">CCMP281</strain>
    </source>
</reference>
<organism evidence="1">
    <name type="scientific">Haptolina ericina</name>
    <dbReference type="NCBI Taxonomy" id="156174"/>
    <lineage>
        <taxon>Eukaryota</taxon>
        <taxon>Haptista</taxon>
        <taxon>Haptophyta</taxon>
        <taxon>Prymnesiophyceae</taxon>
        <taxon>Prymnesiales</taxon>
        <taxon>Prymnesiaceae</taxon>
        <taxon>Haptolina</taxon>
    </lineage>
</organism>
<name>A0A7S3B321_9EUKA</name>
<sequence length="387" mass="43145">MDGSRRGRWEHEGGQTVMPGRCDDKAVTVTCGTLAGVVTLGACALRCLACQKDCRYVSYSKQTNECALFRRCEITHLMKGAGYQTATVAKTTASLWDSAALSRVDRAGYRGFQLPNASRRSAAIHSKAIPAPGCDLKVLVNTNVHYGKALDICLKSMEDSEQEFNMACVIVVQGGAEFESISTHARGYTFVTTSDNAFDMHGYNQLFKYRDHPSVRATRYLYLHDTSTVRHGFMQKVSALRLKPGEIKAAPAPSANMVLMHRSVIMNYTDHFAGNLTKQQALRMEHGQVMRKFGTLTLLRPRRLVGVRDAYGTGRFRRMFLYPDFNVVKYVFTGRNGDMTNNVQFNCPPLVENGTGRSRVPWAAKAACYMTPCEKPRCEDDAERSVK</sequence>
<proteinExistence type="predicted"/>
<evidence type="ECO:0000313" key="1">
    <source>
        <dbReference type="EMBL" id="CAE0123405.1"/>
    </source>
</evidence>
<accession>A0A7S3B321</accession>
<protein>
    <submittedName>
        <fullName evidence="1">Uncharacterized protein</fullName>
    </submittedName>
</protein>
<dbReference type="AlphaFoldDB" id="A0A7S3B321"/>
<gene>
    <name evidence="1" type="ORF">HERI1096_LOCUS24107</name>
</gene>
<dbReference type="EMBL" id="HBHX01043555">
    <property type="protein sequence ID" value="CAE0123405.1"/>
    <property type="molecule type" value="Transcribed_RNA"/>
</dbReference>